<dbReference type="Proteomes" id="UP000224634">
    <property type="component" value="Unassembled WGS sequence"/>
</dbReference>
<evidence type="ECO:0000313" key="2">
    <source>
        <dbReference type="EMBL" id="PGH27811.1"/>
    </source>
</evidence>
<keyword evidence="3" id="KW-1185">Reference proteome</keyword>
<accession>A0A2B7Z375</accession>
<comment type="caution">
    <text evidence="2">The sequence shown here is derived from an EMBL/GenBank/DDBJ whole genome shotgun (WGS) entry which is preliminary data.</text>
</comment>
<dbReference type="EMBL" id="PDNA01000004">
    <property type="protein sequence ID" value="PGH27811.1"/>
    <property type="molecule type" value="Genomic_DNA"/>
</dbReference>
<proteinExistence type="predicted"/>
<evidence type="ECO:0000256" key="1">
    <source>
        <dbReference type="SAM" id="MobiDB-lite"/>
    </source>
</evidence>
<evidence type="ECO:0000313" key="3">
    <source>
        <dbReference type="Proteomes" id="UP000224634"/>
    </source>
</evidence>
<feature type="region of interest" description="Disordered" evidence="1">
    <location>
        <begin position="1"/>
        <end position="21"/>
    </location>
</feature>
<name>A0A2B7Z375_POLH7</name>
<organism evidence="2 3">
    <name type="scientific">Polytolypa hystricis (strain UAMH7299)</name>
    <dbReference type="NCBI Taxonomy" id="1447883"/>
    <lineage>
        <taxon>Eukaryota</taxon>
        <taxon>Fungi</taxon>
        <taxon>Dikarya</taxon>
        <taxon>Ascomycota</taxon>
        <taxon>Pezizomycotina</taxon>
        <taxon>Eurotiomycetes</taxon>
        <taxon>Eurotiomycetidae</taxon>
        <taxon>Onygenales</taxon>
        <taxon>Onygenales incertae sedis</taxon>
        <taxon>Polytolypa</taxon>
    </lineage>
</organism>
<sequence length="95" mass="10549">MHHLPSTTTQRDQAYDTPDPSGFTYIHSETVTSRPTAILLSLNRVPPIELNSRQHLPLFSRPLNLGPQPAATILSPRAACQSKYLASSRREREAA</sequence>
<feature type="compositionally biased region" description="Polar residues" evidence="1">
    <location>
        <begin position="1"/>
        <end position="12"/>
    </location>
</feature>
<protein>
    <submittedName>
        <fullName evidence="2">Uncharacterized protein</fullName>
    </submittedName>
</protein>
<reference evidence="2 3" key="1">
    <citation type="submission" date="2017-10" db="EMBL/GenBank/DDBJ databases">
        <title>Comparative genomics in systemic dimorphic fungi from Ajellomycetaceae.</title>
        <authorList>
            <person name="Munoz J.F."/>
            <person name="Mcewen J.G."/>
            <person name="Clay O.K."/>
            <person name="Cuomo C.A."/>
        </authorList>
    </citation>
    <scope>NUCLEOTIDE SEQUENCE [LARGE SCALE GENOMIC DNA]</scope>
    <source>
        <strain evidence="2 3">UAMH7299</strain>
    </source>
</reference>
<dbReference type="AlphaFoldDB" id="A0A2B7Z375"/>
<gene>
    <name evidence="2" type="ORF">AJ80_00599</name>
</gene>